<dbReference type="PANTHER" id="PTHR22899:SF0">
    <property type="entry name" value="F-BOX ASSOCIATED DOMAIN-CONTAINING PROTEIN-RELATED"/>
    <property type="match status" value="1"/>
</dbReference>
<gene>
    <name evidence="2" type="ORF">CAEBREN_01108</name>
</gene>
<organism evidence="3">
    <name type="scientific">Caenorhabditis brenneri</name>
    <name type="common">Nematode worm</name>
    <dbReference type="NCBI Taxonomy" id="135651"/>
    <lineage>
        <taxon>Eukaryota</taxon>
        <taxon>Metazoa</taxon>
        <taxon>Ecdysozoa</taxon>
        <taxon>Nematoda</taxon>
        <taxon>Chromadorea</taxon>
        <taxon>Rhabditida</taxon>
        <taxon>Rhabditina</taxon>
        <taxon>Rhabditomorpha</taxon>
        <taxon>Rhabditoidea</taxon>
        <taxon>Rhabditidae</taxon>
        <taxon>Peloderinae</taxon>
        <taxon>Caenorhabditis</taxon>
    </lineage>
</organism>
<evidence type="ECO:0000313" key="2">
    <source>
        <dbReference type="EMBL" id="EGT51541.1"/>
    </source>
</evidence>
<dbReference type="EMBL" id="GL379834">
    <property type="protein sequence ID" value="EGT51541.1"/>
    <property type="molecule type" value="Genomic_DNA"/>
</dbReference>
<dbReference type="Proteomes" id="UP000008068">
    <property type="component" value="Unassembled WGS sequence"/>
</dbReference>
<name>G0N3K6_CAEBE</name>
<dbReference type="InParanoid" id="G0N3K6"/>
<dbReference type="Pfam" id="PF07735">
    <property type="entry name" value="FBA_2"/>
    <property type="match status" value="1"/>
</dbReference>
<evidence type="ECO:0000313" key="3">
    <source>
        <dbReference type="Proteomes" id="UP000008068"/>
    </source>
</evidence>
<feature type="domain" description="Sdz-33 F-box" evidence="1">
    <location>
        <begin position="204"/>
        <end position="266"/>
    </location>
</feature>
<dbReference type="AlphaFoldDB" id="G0N3K6"/>
<protein>
    <recommendedName>
        <fullName evidence="1">Sdz-33 F-box domain-containing protein</fullName>
    </recommendedName>
</protein>
<dbReference type="InterPro" id="IPR053222">
    <property type="entry name" value="Zygotic_Embryogenesis-Asso"/>
</dbReference>
<sequence>MTVEFKFPIDKLPKRPFSYVLRTMDVVDRAAYSFISPKTKQQICALPQTRYTHMEVFFSSKSFIRVSIKFDNNIANKINFYLYENEFLDPEFTDLPIPQSMEIGIGMFRQPGTKLPNTRGFTFKQYIDHISEIFNCNQLHMVDLSMPRDLYPAEPIRKAFNRFPEVRILSVDQGSSEQIAYDFLSKSKYCIIDKAHPFGRQIPLQKVLIQNLCLLCMRKHPITLNDLLLINSTIGEFTSNLTYKELNRFLKSWQFGSNPRIRNLTVYIRGRNQELNATVLFEGIRHEEASEEDKREFFGLRRNEMYMARNIWTKDGSRRATVLLCRVVPCVQMIVHE</sequence>
<dbReference type="HOGENOM" id="CLU_028840_1_3_1"/>
<evidence type="ECO:0000259" key="1">
    <source>
        <dbReference type="Pfam" id="PF07735"/>
    </source>
</evidence>
<dbReference type="PANTHER" id="PTHR22899">
    <property type="entry name" value="CYCLIN-RELATED F-BOX FAMILY"/>
    <property type="match status" value="1"/>
</dbReference>
<reference evidence="3" key="1">
    <citation type="submission" date="2011-07" db="EMBL/GenBank/DDBJ databases">
        <authorList>
            <consortium name="Caenorhabditis brenneri Sequencing and Analysis Consortium"/>
            <person name="Wilson R.K."/>
        </authorList>
    </citation>
    <scope>NUCLEOTIDE SEQUENCE [LARGE SCALE GENOMIC DNA]</scope>
    <source>
        <strain evidence="3">PB2801</strain>
    </source>
</reference>
<accession>G0N3K6</accession>
<dbReference type="STRING" id="135651.G0N3K6"/>
<dbReference type="InterPro" id="IPR012885">
    <property type="entry name" value="F-box_Sdz-33"/>
</dbReference>
<keyword evidence="3" id="KW-1185">Reference proteome</keyword>
<dbReference type="FunCoup" id="G0N3K6">
    <property type="interactions" value="1160"/>
</dbReference>
<proteinExistence type="predicted"/>